<protein>
    <submittedName>
        <fullName evidence="3">Glycerophosphoryl diester phosphodiesterase family protein</fullName>
    </submittedName>
</protein>
<feature type="transmembrane region" description="Helical" evidence="1">
    <location>
        <begin position="21"/>
        <end position="42"/>
    </location>
</feature>
<evidence type="ECO:0000313" key="3">
    <source>
        <dbReference type="EMBL" id="RKR74926.1"/>
    </source>
</evidence>
<dbReference type="SUPFAM" id="SSF51695">
    <property type="entry name" value="PLC-like phosphodiesterases"/>
    <property type="match status" value="1"/>
</dbReference>
<keyword evidence="4" id="KW-1185">Reference proteome</keyword>
<keyword evidence="1" id="KW-1133">Transmembrane helix</keyword>
<accession>A0A495IIJ9</accession>
<dbReference type="EMBL" id="RBKS01000001">
    <property type="protein sequence ID" value="RKR74926.1"/>
    <property type="molecule type" value="Genomic_DNA"/>
</dbReference>
<dbReference type="Gene3D" id="3.20.20.190">
    <property type="entry name" value="Phosphatidylinositol (PI) phosphodiesterase"/>
    <property type="match status" value="1"/>
</dbReference>
<dbReference type="PANTHER" id="PTHR43805:SF1">
    <property type="entry name" value="GP-PDE DOMAIN-CONTAINING PROTEIN"/>
    <property type="match status" value="1"/>
</dbReference>
<dbReference type="PROSITE" id="PS51704">
    <property type="entry name" value="GP_PDE"/>
    <property type="match status" value="1"/>
</dbReference>
<dbReference type="GO" id="GO:0008081">
    <property type="term" value="F:phosphoric diester hydrolase activity"/>
    <property type="evidence" value="ECO:0007669"/>
    <property type="project" value="InterPro"/>
</dbReference>
<dbReference type="InterPro" id="IPR030395">
    <property type="entry name" value="GP_PDE_dom"/>
</dbReference>
<organism evidence="3 4">
    <name type="scientific">Frondihabitans australicus</name>
    <dbReference type="NCBI Taxonomy" id="386892"/>
    <lineage>
        <taxon>Bacteria</taxon>
        <taxon>Bacillati</taxon>
        <taxon>Actinomycetota</taxon>
        <taxon>Actinomycetes</taxon>
        <taxon>Micrococcales</taxon>
        <taxon>Microbacteriaceae</taxon>
        <taxon>Frondihabitans</taxon>
    </lineage>
</organism>
<sequence length="309" mass="32921">MPTSPESTPSGPARHRPSRRTVILGAGAAAVLIAGGATAAAISSRRPAPTTPGKLVSPLLASERFTVAHHGSDLDWPEESGYAYRRSVEAGVDALEVSLARTSDGIWFGLHDATLDRTSGTKDFVAADHTWSEVLQHRITSAGTSDRAQPARPYVRFVDLLDAYGATHTFFVDPKVVDATHFDELLDLIGKHVPHPADTVIAKGYCTATAWGSFARKHGLETWGFYYGNEIEGQKNLLASTQETWSTVGLNYTATAAQWAMMQALGKTMIGHVLPSAEAARESLDRGATGLMIASLEKTLGGLPSPSPS</sequence>
<dbReference type="InterPro" id="IPR006311">
    <property type="entry name" value="TAT_signal"/>
</dbReference>
<keyword evidence="1" id="KW-0472">Membrane</keyword>
<comment type="caution">
    <text evidence="3">The sequence shown here is derived from an EMBL/GenBank/DDBJ whole genome shotgun (WGS) entry which is preliminary data.</text>
</comment>
<reference evidence="3 4" key="1">
    <citation type="submission" date="2018-10" db="EMBL/GenBank/DDBJ databases">
        <title>Sequencing the genomes of 1000 actinobacteria strains.</title>
        <authorList>
            <person name="Klenk H.-P."/>
        </authorList>
    </citation>
    <scope>NUCLEOTIDE SEQUENCE [LARGE SCALE GENOMIC DNA]</scope>
    <source>
        <strain evidence="3 4">DSM 17894</strain>
    </source>
</reference>
<dbReference type="Proteomes" id="UP000280008">
    <property type="component" value="Unassembled WGS sequence"/>
</dbReference>
<evidence type="ECO:0000259" key="2">
    <source>
        <dbReference type="PROSITE" id="PS51704"/>
    </source>
</evidence>
<feature type="domain" description="GP-PDE" evidence="2">
    <location>
        <begin position="64"/>
        <end position="309"/>
    </location>
</feature>
<dbReference type="AlphaFoldDB" id="A0A495IIJ9"/>
<gene>
    <name evidence="3" type="ORF">C8E83_2060</name>
</gene>
<dbReference type="Pfam" id="PF03009">
    <property type="entry name" value="GDPD"/>
    <property type="match status" value="1"/>
</dbReference>
<evidence type="ECO:0000256" key="1">
    <source>
        <dbReference type="SAM" id="Phobius"/>
    </source>
</evidence>
<proteinExistence type="predicted"/>
<name>A0A495IIJ9_9MICO</name>
<dbReference type="PANTHER" id="PTHR43805">
    <property type="entry name" value="GLYCEROPHOSPHORYL DIESTER PHOSPHODIESTERASE"/>
    <property type="match status" value="1"/>
</dbReference>
<dbReference type="GO" id="GO:0006629">
    <property type="term" value="P:lipid metabolic process"/>
    <property type="evidence" value="ECO:0007669"/>
    <property type="project" value="InterPro"/>
</dbReference>
<dbReference type="InterPro" id="IPR017946">
    <property type="entry name" value="PLC-like_Pdiesterase_TIM-brl"/>
</dbReference>
<dbReference type="RefSeq" id="WP_121369783.1">
    <property type="nucleotide sequence ID" value="NZ_RBKS01000001.1"/>
</dbReference>
<evidence type="ECO:0000313" key="4">
    <source>
        <dbReference type="Proteomes" id="UP000280008"/>
    </source>
</evidence>
<keyword evidence="1" id="KW-0812">Transmembrane</keyword>
<dbReference type="OrthoDB" id="3268277at2"/>
<dbReference type="PROSITE" id="PS51318">
    <property type="entry name" value="TAT"/>
    <property type="match status" value="1"/>
</dbReference>